<sequence>MTTLALIGSGHIGSTLARLAVDAGLDVVVSNSRGPETLQDLVAELGPRARAATAEAAAASGDIVVVSVPVRAVPEIPREPLVGKTVIDTGNYYPQRDGQIPELDSGELTHSELLQRHLPDSGVVKAFNNIYFAHLGDLARPAGTPDRTALPIAGDNADAKRRATELLSTLGYDVVDAGPLAEGRRFQPGTPAYGVPYSDSKTKDFAGRPAGPAPAADIRAALAAAGD</sequence>
<dbReference type="InterPro" id="IPR051267">
    <property type="entry name" value="STEAP_metalloreductase"/>
</dbReference>
<evidence type="ECO:0000256" key="1">
    <source>
        <dbReference type="ARBA" id="ARBA00023002"/>
    </source>
</evidence>
<organism evidence="4 5">
    <name type="scientific">Actinacidiphila acididurans</name>
    <dbReference type="NCBI Taxonomy" id="2784346"/>
    <lineage>
        <taxon>Bacteria</taxon>
        <taxon>Bacillati</taxon>
        <taxon>Actinomycetota</taxon>
        <taxon>Actinomycetes</taxon>
        <taxon>Kitasatosporales</taxon>
        <taxon>Streptomycetaceae</taxon>
        <taxon>Actinacidiphila</taxon>
    </lineage>
</organism>
<dbReference type="SUPFAM" id="SSF51735">
    <property type="entry name" value="NAD(P)-binding Rossmann-fold domains"/>
    <property type="match status" value="1"/>
</dbReference>
<dbReference type="Gene3D" id="3.40.50.720">
    <property type="entry name" value="NAD(P)-binding Rossmann-like Domain"/>
    <property type="match status" value="1"/>
</dbReference>
<feature type="domain" description="Pyrroline-5-carboxylate reductase catalytic N-terminal" evidence="3">
    <location>
        <begin position="4"/>
        <end position="92"/>
    </location>
</feature>
<proteinExistence type="predicted"/>
<protein>
    <submittedName>
        <fullName evidence="4">NAD(P)-binding domain-containing protein</fullName>
    </submittedName>
</protein>
<dbReference type="EMBL" id="JADKYB010000003">
    <property type="protein sequence ID" value="MBM9504151.1"/>
    <property type="molecule type" value="Genomic_DNA"/>
</dbReference>
<keyword evidence="1" id="KW-0560">Oxidoreductase</keyword>
<dbReference type="PANTHER" id="PTHR14239:SF10">
    <property type="entry name" value="REDUCTASE"/>
    <property type="match status" value="1"/>
</dbReference>
<keyword evidence="5" id="KW-1185">Reference proteome</keyword>
<dbReference type="RefSeq" id="WP_205356032.1">
    <property type="nucleotide sequence ID" value="NZ_JADKYB010000003.1"/>
</dbReference>
<dbReference type="Proteomes" id="UP000749040">
    <property type="component" value="Unassembled WGS sequence"/>
</dbReference>
<evidence type="ECO:0000313" key="5">
    <source>
        <dbReference type="Proteomes" id="UP000749040"/>
    </source>
</evidence>
<name>A0ABS2TMC3_9ACTN</name>
<gene>
    <name evidence="4" type="ORF">ITX44_06300</name>
</gene>
<dbReference type="PANTHER" id="PTHR14239">
    <property type="entry name" value="DUDULIN-RELATED"/>
    <property type="match status" value="1"/>
</dbReference>
<comment type="caution">
    <text evidence="4">The sequence shown here is derived from an EMBL/GenBank/DDBJ whole genome shotgun (WGS) entry which is preliminary data.</text>
</comment>
<evidence type="ECO:0000313" key="4">
    <source>
        <dbReference type="EMBL" id="MBM9504151.1"/>
    </source>
</evidence>
<accession>A0ABS2TMC3</accession>
<dbReference type="InterPro" id="IPR036291">
    <property type="entry name" value="NAD(P)-bd_dom_sf"/>
</dbReference>
<evidence type="ECO:0000256" key="2">
    <source>
        <dbReference type="SAM" id="MobiDB-lite"/>
    </source>
</evidence>
<dbReference type="Pfam" id="PF03807">
    <property type="entry name" value="F420_oxidored"/>
    <property type="match status" value="1"/>
</dbReference>
<dbReference type="InterPro" id="IPR028939">
    <property type="entry name" value="P5C_Rdtase_cat_N"/>
</dbReference>
<feature type="region of interest" description="Disordered" evidence="2">
    <location>
        <begin position="186"/>
        <end position="213"/>
    </location>
</feature>
<evidence type="ECO:0000259" key="3">
    <source>
        <dbReference type="Pfam" id="PF03807"/>
    </source>
</evidence>
<reference evidence="4 5" key="1">
    <citation type="submission" date="2021-01" db="EMBL/GenBank/DDBJ databases">
        <title>Streptomyces acididurans sp. nov., isolated from a peat swamp forest soil.</title>
        <authorList>
            <person name="Chantavorakit T."/>
            <person name="Duangmal K."/>
        </authorList>
    </citation>
    <scope>NUCLEOTIDE SEQUENCE [LARGE SCALE GENOMIC DNA]</scope>
    <source>
        <strain evidence="4 5">KK5PA1</strain>
    </source>
</reference>